<protein>
    <recommendedName>
        <fullName evidence="3">HAD family hydrolase</fullName>
    </recommendedName>
</protein>
<dbReference type="InterPro" id="IPR036412">
    <property type="entry name" value="HAD-like_sf"/>
</dbReference>
<evidence type="ECO:0008006" key="3">
    <source>
        <dbReference type="Google" id="ProtNLM"/>
    </source>
</evidence>
<dbReference type="InterPro" id="IPR023214">
    <property type="entry name" value="HAD_sf"/>
</dbReference>
<dbReference type="Proteomes" id="UP000250369">
    <property type="component" value="Unassembled WGS sequence"/>
</dbReference>
<sequence>MPEITPVTSTDTELWKTDNFLKPIEGKIETLRLLSVDVFDTLLFRCCSQPADVFLQAGRQAKQNGLLAEGVTPETFRTLRITAERQARALDPLGCGEITLEHIYAQLPAGVCDASRVKELELEAERELCYLNPHMASLIRFCQQRRIDVALVSDMYMSPNQLSSILKANGFDPFRVDAILVSSVDGGGKSSGKLFDVLLEAFPGIRPGDVLHIGDNVAADVDGAASRDIRSIHYPVIPETLQSPLHWESIRHGDVAPAVRSIRKLASAAAPDKLGEKEKFFYRFGAAVLGPFLQGFCDWILDICEKSGRTAVHPFMREAHLLGPMLERCAAMRGLPIKVAPLYISRQATLLAAMSDFGGKELDKVLALGGITLNELFRLLGLEEDNGQPVHSAYSAAQLKSEALNASSFAAYMKLTVPESRNIRFAEASSPSANGESVFDALRRCLLQEDTLERIRHKIAEQRSLLIGHIRQQCIGEPDKLITVDIGFNGTIQSALQAALDNEAAAHDTIHLMAVGTDKTAEWLLRGLDIRCFIGGGGEHSELAKRFARSPGFTEELMMGDFGSTLRYERQADGRIAPVLAELVHPPEEFRCKEACHEGVFAFQRYYDYLRQQKPKLLGTLGAREWSLILHRAIDMPTPEEAAGLGSLTHQDNFGGVSAEPICGPIPEQWLERGSEFFIDMSNFGPKTLNVYWPQGTATRYAPFYLYGRFARQADAFGGRMLLFHVMNRLAEAGIRTVHLFGTGPVADMLIREAQLHGIRVRGVIDPAASPSTRQRGPFEPISLAEAAAESDNHVYVIASLTYISEFKALIEERYADLRPDKQPKLFEPFA</sequence>
<evidence type="ECO:0000313" key="1">
    <source>
        <dbReference type="EMBL" id="RAV22295.1"/>
    </source>
</evidence>
<name>A0A329MQV1_9BACL</name>
<keyword evidence="2" id="KW-1185">Reference proteome</keyword>
<dbReference type="OrthoDB" id="9816564at2"/>
<dbReference type="Pfam" id="PF00702">
    <property type="entry name" value="Hydrolase"/>
    <property type="match status" value="1"/>
</dbReference>
<dbReference type="RefSeq" id="WP_113029701.1">
    <property type="nucleotide sequence ID" value="NZ_QMFB01000002.1"/>
</dbReference>
<dbReference type="AlphaFoldDB" id="A0A329MQV1"/>
<proteinExistence type="predicted"/>
<dbReference type="SUPFAM" id="SSF56784">
    <property type="entry name" value="HAD-like"/>
    <property type="match status" value="1"/>
</dbReference>
<organism evidence="1 2">
    <name type="scientific">Paenibacillus contaminans</name>
    <dbReference type="NCBI Taxonomy" id="450362"/>
    <lineage>
        <taxon>Bacteria</taxon>
        <taxon>Bacillati</taxon>
        <taxon>Bacillota</taxon>
        <taxon>Bacilli</taxon>
        <taxon>Bacillales</taxon>
        <taxon>Paenibacillaceae</taxon>
        <taxon>Paenibacillus</taxon>
    </lineage>
</organism>
<accession>A0A329MQV1</accession>
<dbReference type="EMBL" id="QMFB01000002">
    <property type="protein sequence ID" value="RAV22295.1"/>
    <property type="molecule type" value="Genomic_DNA"/>
</dbReference>
<gene>
    <name evidence="1" type="ORF">DQG23_04915</name>
</gene>
<dbReference type="Gene3D" id="3.40.50.1000">
    <property type="entry name" value="HAD superfamily/HAD-like"/>
    <property type="match status" value="1"/>
</dbReference>
<evidence type="ECO:0000313" key="2">
    <source>
        <dbReference type="Proteomes" id="UP000250369"/>
    </source>
</evidence>
<reference evidence="1 2" key="1">
    <citation type="journal article" date="2009" name="Int. J. Syst. Evol. Microbiol.">
        <title>Paenibacillus contaminans sp. nov., isolated from a contaminated laboratory plate.</title>
        <authorList>
            <person name="Chou J.H."/>
            <person name="Lee J.H."/>
            <person name="Lin M.C."/>
            <person name="Chang P.S."/>
            <person name="Arun A.B."/>
            <person name="Young C.C."/>
            <person name="Chen W.M."/>
        </authorList>
    </citation>
    <scope>NUCLEOTIDE SEQUENCE [LARGE SCALE GENOMIC DNA]</scope>
    <source>
        <strain evidence="1 2">CKOBP-6</strain>
    </source>
</reference>
<comment type="caution">
    <text evidence="1">The sequence shown here is derived from an EMBL/GenBank/DDBJ whole genome shotgun (WGS) entry which is preliminary data.</text>
</comment>